<sequence>MNTLISPKATDSLETWLSYLEKSHFKPIDMGLERIRKVAEELDLLKPAPYVITVAGTNGKGSTCKLLEIALLKAGLKVGVYSSPHLIHYNERVRIQGQAVGNADLIATFDYIEQHKSASLTYFEFGTLAALDLFRKAKVDVAILEVGLGGRLDATNIVDPDFAVITSIDIDHVEFLGDNREAIGREKAGIFRPNIPVVIGESDCPQSILDHAKELQCHVFRRDIDWKFSVESDRLQWQSKTKSLTVPLPKIPQPNCATALAVLTQLPFELSDEILVQAVEEAQMTARFQLLGEQDFATFSQNRPLAQVIIDVGHNPHAARYLADRLAEWIQPNRKIYAVFSALVDKDLSGIVEPLEELIDEWHCAGLQGYRGQSGAEVKNKLLTALPNAKAVAYENVIEASQVLFETANEQDIILVFGSFHTVADFVMWIEQ</sequence>
<feature type="domain" description="Mur ligase C-terminal" evidence="24">
    <location>
        <begin position="304"/>
        <end position="420"/>
    </location>
</feature>
<dbReference type="InterPro" id="IPR036615">
    <property type="entry name" value="Mur_ligase_C_dom_sf"/>
</dbReference>
<comment type="subunit">
    <text evidence="6">Monomer.</text>
</comment>
<dbReference type="GO" id="GO:0008841">
    <property type="term" value="F:dihydrofolate synthase activity"/>
    <property type="evidence" value="ECO:0007669"/>
    <property type="project" value="UniProtKB-EC"/>
</dbReference>
<evidence type="ECO:0000256" key="1">
    <source>
        <dbReference type="ARBA" id="ARBA00001946"/>
    </source>
</evidence>
<gene>
    <name evidence="26" type="primary">folC</name>
    <name evidence="26" type="ORF">FLK62_07115</name>
</gene>
<comment type="cofactor">
    <cofactor evidence="1">
        <name>Mg(2+)</name>
        <dbReference type="ChEBI" id="CHEBI:18420"/>
    </cofactor>
</comment>
<dbReference type="InterPro" id="IPR001645">
    <property type="entry name" value="Folylpolyglutamate_synth"/>
</dbReference>
<dbReference type="PANTHER" id="PTHR11136">
    <property type="entry name" value="FOLYLPOLYGLUTAMATE SYNTHASE-RELATED"/>
    <property type="match status" value="1"/>
</dbReference>
<evidence type="ECO:0000256" key="3">
    <source>
        <dbReference type="ARBA" id="ARBA00004799"/>
    </source>
</evidence>
<evidence type="ECO:0000256" key="14">
    <source>
        <dbReference type="ARBA" id="ARBA00022842"/>
    </source>
</evidence>
<evidence type="ECO:0000256" key="21">
    <source>
        <dbReference type="ARBA" id="ARBA00049035"/>
    </source>
</evidence>
<dbReference type="EMBL" id="CP041334">
    <property type="protein sequence ID" value="QKY73028.1"/>
    <property type="molecule type" value="Genomic_DNA"/>
</dbReference>
<comment type="similarity">
    <text evidence="5 23">Belongs to the folylpolyglutamate synthase family.</text>
</comment>
<evidence type="ECO:0000256" key="22">
    <source>
        <dbReference type="ARBA" id="ARBA00049161"/>
    </source>
</evidence>
<dbReference type="Proteomes" id="UP000509790">
    <property type="component" value="Chromosome"/>
</dbReference>
<evidence type="ECO:0000256" key="9">
    <source>
        <dbReference type="ARBA" id="ARBA00019357"/>
    </source>
</evidence>
<comment type="function">
    <text evidence="2">Functions in two distinct reactions of the de novo folate biosynthetic pathway. Catalyzes the addition of a glutamate residue to dihydropteroate (7,8-dihydropteroate or H2Pte) to form dihydrofolate (7,8-dihydrofolate monoglutamate or H2Pte-Glu). Also catalyzes successive additions of L-glutamate to tetrahydrofolate or 10-formyltetrahydrofolate or 5,10-methylenetetrahydrofolate, leading to folylpolyglutamate derivatives.</text>
</comment>
<evidence type="ECO:0000256" key="8">
    <source>
        <dbReference type="ARBA" id="ARBA00013025"/>
    </source>
</evidence>
<feature type="domain" description="Mur ligase central" evidence="25">
    <location>
        <begin position="54"/>
        <end position="235"/>
    </location>
</feature>
<keyword evidence="10 23" id="KW-0436">Ligase</keyword>
<keyword evidence="12 23" id="KW-0547">Nucleotide-binding</keyword>
<dbReference type="GO" id="GO:0046656">
    <property type="term" value="P:folic acid biosynthetic process"/>
    <property type="evidence" value="ECO:0007669"/>
    <property type="project" value="UniProtKB-KW"/>
</dbReference>
<dbReference type="InterPro" id="IPR036565">
    <property type="entry name" value="Mur-like_cat_sf"/>
</dbReference>
<evidence type="ECO:0000256" key="23">
    <source>
        <dbReference type="PIRNR" id="PIRNR001563"/>
    </source>
</evidence>
<dbReference type="Pfam" id="PF08245">
    <property type="entry name" value="Mur_ligase_M"/>
    <property type="match status" value="1"/>
</dbReference>
<reference evidence="26 27" key="1">
    <citation type="submission" date="2019-06" db="EMBL/GenBank/DDBJ databases">
        <title>Complete genome sequence of Haemophilus parasuis HPS412.</title>
        <authorList>
            <person name="Yang S."/>
            <person name="Huang C."/>
        </authorList>
    </citation>
    <scope>NUCLEOTIDE SEQUENCE [LARGE SCALE GENOMIC DNA]</scope>
    <source>
        <strain evidence="26 27">HPS412</strain>
    </source>
</reference>
<dbReference type="NCBIfam" id="NF008101">
    <property type="entry name" value="PRK10846.1"/>
    <property type="match status" value="1"/>
</dbReference>
<dbReference type="GO" id="GO:0046654">
    <property type="term" value="P:tetrahydrofolate biosynthetic process"/>
    <property type="evidence" value="ECO:0007669"/>
    <property type="project" value="UniProtKB-UniPathway"/>
</dbReference>
<dbReference type="InterPro" id="IPR018109">
    <property type="entry name" value="Folylpolyglutamate_synth_CS"/>
</dbReference>
<evidence type="ECO:0000256" key="7">
    <source>
        <dbReference type="ARBA" id="ARBA00013023"/>
    </source>
</evidence>
<proteinExistence type="inferred from homology"/>
<dbReference type="PIRSF" id="PIRSF001563">
    <property type="entry name" value="Folylpolyglu_synth"/>
    <property type="match status" value="1"/>
</dbReference>
<evidence type="ECO:0000256" key="18">
    <source>
        <dbReference type="ARBA" id="ARBA00032510"/>
    </source>
</evidence>
<evidence type="ECO:0000256" key="19">
    <source>
        <dbReference type="ARBA" id="ARBA00047493"/>
    </source>
</evidence>
<evidence type="ECO:0000313" key="26">
    <source>
        <dbReference type="EMBL" id="QKY73028.1"/>
    </source>
</evidence>
<dbReference type="AlphaFoldDB" id="A0A859IGA4"/>
<evidence type="ECO:0000256" key="10">
    <source>
        <dbReference type="ARBA" id="ARBA00022598"/>
    </source>
</evidence>
<dbReference type="GO" id="GO:0005524">
    <property type="term" value="F:ATP binding"/>
    <property type="evidence" value="ECO:0007669"/>
    <property type="project" value="UniProtKB-KW"/>
</dbReference>
<dbReference type="GO" id="GO:0005737">
    <property type="term" value="C:cytoplasm"/>
    <property type="evidence" value="ECO:0007669"/>
    <property type="project" value="TreeGrafter"/>
</dbReference>
<dbReference type="GO" id="GO:0004326">
    <property type="term" value="F:tetrahydrofolylpolyglutamate synthase activity"/>
    <property type="evidence" value="ECO:0007669"/>
    <property type="project" value="UniProtKB-EC"/>
</dbReference>
<comment type="pathway">
    <text evidence="3">Cofactor biosynthesis; tetrahydrofolate biosynthesis; 7,8-dihydrofolate from 2-amino-4-hydroxy-6-hydroxymethyl-7,8-dihydropteridine diphosphate and 4-aminobenzoate: step 2/2.</text>
</comment>
<dbReference type="PANTHER" id="PTHR11136:SF0">
    <property type="entry name" value="DIHYDROFOLATE SYNTHETASE-RELATED"/>
    <property type="match status" value="1"/>
</dbReference>
<dbReference type="InterPro" id="IPR004101">
    <property type="entry name" value="Mur_ligase_C"/>
</dbReference>
<evidence type="ECO:0000256" key="11">
    <source>
        <dbReference type="ARBA" id="ARBA00022723"/>
    </source>
</evidence>
<dbReference type="SUPFAM" id="SSF53623">
    <property type="entry name" value="MurD-like peptide ligases, catalytic domain"/>
    <property type="match status" value="1"/>
</dbReference>
<dbReference type="NCBIfam" id="TIGR01499">
    <property type="entry name" value="folC"/>
    <property type="match status" value="1"/>
</dbReference>
<dbReference type="UniPathway" id="UPA00077">
    <property type="reaction ID" value="UER00157"/>
</dbReference>
<comment type="catalytic activity">
    <reaction evidence="19">
        <text>(6S)-5,6,7,8-tetrahydrofolyl-(gamma-L-Glu)(n) + L-glutamate + ATP = (6S)-5,6,7,8-tetrahydrofolyl-(gamma-L-Glu)(n+1) + ADP + phosphate + H(+)</text>
        <dbReference type="Rhea" id="RHEA:10580"/>
        <dbReference type="Rhea" id="RHEA-COMP:14738"/>
        <dbReference type="Rhea" id="RHEA-COMP:14740"/>
        <dbReference type="ChEBI" id="CHEBI:15378"/>
        <dbReference type="ChEBI" id="CHEBI:29985"/>
        <dbReference type="ChEBI" id="CHEBI:30616"/>
        <dbReference type="ChEBI" id="CHEBI:43474"/>
        <dbReference type="ChEBI" id="CHEBI:141005"/>
        <dbReference type="ChEBI" id="CHEBI:456216"/>
        <dbReference type="EC" id="6.3.2.17"/>
    </reaction>
</comment>
<dbReference type="InterPro" id="IPR013221">
    <property type="entry name" value="Mur_ligase_cen"/>
</dbReference>
<dbReference type="Gene3D" id="3.90.190.20">
    <property type="entry name" value="Mur ligase, C-terminal domain"/>
    <property type="match status" value="1"/>
</dbReference>
<evidence type="ECO:0000256" key="13">
    <source>
        <dbReference type="ARBA" id="ARBA00022840"/>
    </source>
</evidence>
<dbReference type="FunFam" id="3.40.1190.10:FF:000004">
    <property type="entry name" value="Dihydrofolate synthase/folylpolyglutamate synthase"/>
    <property type="match status" value="1"/>
</dbReference>
<evidence type="ECO:0000256" key="16">
    <source>
        <dbReference type="ARBA" id="ARBA00030048"/>
    </source>
</evidence>
<dbReference type="Pfam" id="PF02875">
    <property type="entry name" value="Mur_ligase_C"/>
    <property type="match status" value="1"/>
</dbReference>
<keyword evidence="15" id="KW-0289">Folate biosynthesis</keyword>
<dbReference type="EC" id="6.3.2.17" evidence="8"/>
<evidence type="ECO:0000256" key="4">
    <source>
        <dbReference type="ARBA" id="ARBA00005150"/>
    </source>
</evidence>
<evidence type="ECO:0000256" key="5">
    <source>
        <dbReference type="ARBA" id="ARBA00008276"/>
    </source>
</evidence>
<evidence type="ECO:0000256" key="12">
    <source>
        <dbReference type="ARBA" id="ARBA00022741"/>
    </source>
</evidence>
<protein>
    <recommendedName>
        <fullName evidence="9">Dihydrofolate synthase/folylpolyglutamate synthase</fullName>
        <ecNumber evidence="7">6.3.2.12</ecNumber>
        <ecNumber evidence="8">6.3.2.17</ecNumber>
    </recommendedName>
    <alternativeName>
        <fullName evidence="18">Folylpoly-gamma-glutamate synthetase-dihydrofolate synthetase</fullName>
    </alternativeName>
    <alternativeName>
        <fullName evidence="16">Folylpolyglutamate synthetase</fullName>
    </alternativeName>
    <alternativeName>
        <fullName evidence="17">Tetrahydrofolylpolyglutamate synthase</fullName>
    </alternativeName>
</protein>
<dbReference type="SUPFAM" id="SSF53244">
    <property type="entry name" value="MurD-like peptide ligases, peptide-binding domain"/>
    <property type="match status" value="1"/>
</dbReference>
<name>A0A859IGA4_GLAPU</name>
<comment type="catalytic activity">
    <reaction evidence="20">
        <text>10-formyltetrahydrofolyl-(gamma-L-Glu)(n) + L-glutamate + ATP = 10-formyltetrahydrofolyl-(gamma-L-Glu)(n+1) + ADP + phosphate + H(+)</text>
        <dbReference type="Rhea" id="RHEA:51904"/>
        <dbReference type="Rhea" id="RHEA-COMP:13088"/>
        <dbReference type="Rhea" id="RHEA-COMP:14300"/>
        <dbReference type="ChEBI" id="CHEBI:15378"/>
        <dbReference type="ChEBI" id="CHEBI:29985"/>
        <dbReference type="ChEBI" id="CHEBI:30616"/>
        <dbReference type="ChEBI" id="CHEBI:43474"/>
        <dbReference type="ChEBI" id="CHEBI:134413"/>
        <dbReference type="ChEBI" id="CHEBI:456216"/>
        <dbReference type="EC" id="6.3.2.17"/>
    </reaction>
</comment>
<comment type="catalytic activity">
    <reaction evidence="21">
        <text>(6R)-5,10-methylenetetrahydrofolyl-(gamma-L-Glu)(n) + L-glutamate + ATP = (6R)-5,10-methylenetetrahydrofolyl-(gamma-L-Glu)(n+1) + ADP + phosphate + H(+)</text>
        <dbReference type="Rhea" id="RHEA:51912"/>
        <dbReference type="Rhea" id="RHEA-COMP:13257"/>
        <dbReference type="Rhea" id="RHEA-COMP:13258"/>
        <dbReference type="ChEBI" id="CHEBI:15378"/>
        <dbReference type="ChEBI" id="CHEBI:29985"/>
        <dbReference type="ChEBI" id="CHEBI:30616"/>
        <dbReference type="ChEBI" id="CHEBI:43474"/>
        <dbReference type="ChEBI" id="CHEBI:136572"/>
        <dbReference type="ChEBI" id="CHEBI:456216"/>
        <dbReference type="EC" id="6.3.2.17"/>
    </reaction>
</comment>
<accession>A0A859IGA4</accession>
<evidence type="ECO:0000259" key="25">
    <source>
        <dbReference type="Pfam" id="PF08245"/>
    </source>
</evidence>
<dbReference type="PROSITE" id="PS01012">
    <property type="entry name" value="FOLYLPOLYGLU_SYNT_2"/>
    <property type="match status" value="1"/>
</dbReference>
<keyword evidence="11" id="KW-0479">Metal-binding</keyword>
<dbReference type="RefSeq" id="WP_075605577.1">
    <property type="nucleotide sequence ID" value="NZ_CP029150.1"/>
</dbReference>
<evidence type="ECO:0000259" key="24">
    <source>
        <dbReference type="Pfam" id="PF02875"/>
    </source>
</evidence>
<keyword evidence="13 23" id="KW-0067">ATP-binding</keyword>
<organism evidence="26 27">
    <name type="scientific">Glaesserella parasuis</name>
    <name type="common">Haemophilus parasuis</name>
    <dbReference type="NCBI Taxonomy" id="738"/>
    <lineage>
        <taxon>Bacteria</taxon>
        <taxon>Pseudomonadati</taxon>
        <taxon>Pseudomonadota</taxon>
        <taxon>Gammaproteobacteria</taxon>
        <taxon>Pasteurellales</taxon>
        <taxon>Pasteurellaceae</taxon>
        <taxon>Glaesserella</taxon>
    </lineage>
</organism>
<comment type="catalytic activity">
    <reaction evidence="22">
        <text>7,8-dihydropteroate + L-glutamate + ATP = 7,8-dihydrofolate + ADP + phosphate + H(+)</text>
        <dbReference type="Rhea" id="RHEA:23584"/>
        <dbReference type="ChEBI" id="CHEBI:15378"/>
        <dbReference type="ChEBI" id="CHEBI:17839"/>
        <dbReference type="ChEBI" id="CHEBI:29985"/>
        <dbReference type="ChEBI" id="CHEBI:30616"/>
        <dbReference type="ChEBI" id="CHEBI:43474"/>
        <dbReference type="ChEBI" id="CHEBI:57451"/>
        <dbReference type="ChEBI" id="CHEBI:456216"/>
        <dbReference type="EC" id="6.3.2.12"/>
    </reaction>
</comment>
<evidence type="ECO:0000256" key="17">
    <source>
        <dbReference type="ARBA" id="ARBA00030592"/>
    </source>
</evidence>
<dbReference type="GO" id="GO:0046872">
    <property type="term" value="F:metal ion binding"/>
    <property type="evidence" value="ECO:0007669"/>
    <property type="project" value="UniProtKB-KW"/>
</dbReference>
<evidence type="ECO:0000256" key="20">
    <source>
        <dbReference type="ARBA" id="ARBA00047808"/>
    </source>
</evidence>
<evidence type="ECO:0000256" key="6">
    <source>
        <dbReference type="ARBA" id="ARBA00011245"/>
    </source>
</evidence>
<evidence type="ECO:0000313" key="27">
    <source>
        <dbReference type="Proteomes" id="UP000509790"/>
    </source>
</evidence>
<dbReference type="EC" id="6.3.2.12" evidence="7"/>
<keyword evidence="14" id="KW-0460">Magnesium</keyword>
<comment type="pathway">
    <text evidence="4">Cofactor biosynthesis; tetrahydrofolylpolyglutamate biosynthesis.</text>
</comment>
<dbReference type="Gene3D" id="3.40.1190.10">
    <property type="entry name" value="Mur-like, catalytic domain"/>
    <property type="match status" value="1"/>
</dbReference>
<evidence type="ECO:0000256" key="2">
    <source>
        <dbReference type="ARBA" id="ARBA00002714"/>
    </source>
</evidence>
<evidence type="ECO:0000256" key="15">
    <source>
        <dbReference type="ARBA" id="ARBA00022909"/>
    </source>
</evidence>